<dbReference type="PANTHER" id="PTHR48475">
    <property type="entry name" value="RIBONUCLEASE H"/>
    <property type="match status" value="1"/>
</dbReference>
<proteinExistence type="predicted"/>
<dbReference type="EMBL" id="BAABME010010469">
    <property type="protein sequence ID" value="GAA0179033.1"/>
    <property type="molecule type" value="Genomic_DNA"/>
</dbReference>
<name>A0AAV3RKS1_LITER</name>
<dbReference type="AlphaFoldDB" id="A0AAV3RKS1"/>
<accession>A0AAV3RKS1</accession>
<dbReference type="PANTHER" id="PTHR48475:SF2">
    <property type="entry name" value="RIBONUCLEASE H"/>
    <property type="match status" value="1"/>
</dbReference>
<sequence>MSNPSMTGVLTTWAIELSEFEVSYVPRTSVKVQALADFIVECTARVPEEVLGPREGKPEEIPRWKLYVAEASNEKGSGAGILIEGPEGEVREHPIHMDCNILPVLEEVADGQSSIARYLVYEELPSDKLEAKKVVNRSYKF</sequence>
<reference evidence="1 2" key="1">
    <citation type="submission" date="2024-01" db="EMBL/GenBank/DDBJ databases">
        <title>The complete chloroplast genome sequence of Lithospermum erythrorhizon: insights into the phylogenetic relationship among Boraginaceae species and the maternal lineages of purple gromwells.</title>
        <authorList>
            <person name="Okada T."/>
            <person name="Watanabe K."/>
        </authorList>
    </citation>
    <scope>NUCLEOTIDE SEQUENCE [LARGE SCALE GENOMIC DNA]</scope>
</reference>
<protein>
    <submittedName>
        <fullName evidence="1">Uncharacterized protein</fullName>
    </submittedName>
</protein>
<organism evidence="1 2">
    <name type="scientific">Lithospermum erythrorhizon</name>
    <name type="common">Purple gromwell</name>
    <name type="synonym">Lithospermum officinale var. erythrorhizon</name>
    <dbReference type="NCBI Taxonomy" id="34254"/>
    <lineage>
        <taxon>Eukaryota</taxon>
        <taxon>Viridiplantae</taxon>
        <taxon>Streptophyta</taxon>
        <taxon>Embryophyta</taxon>
        <taxon>Tracheophyta</taxon>
        <taxon>Spermatophyta</taxon>
        <taxon>Magnoliopsida</taxon>
        <taxon>eudicotyledons</taxon>
        <taxon>Gunneridae</taxon>
        <taxon>Pentapetalae</taxon>
        <taxon>asterids</taxon>
        <taxon>lamiids</taxon>
        <taxon>Boraginales</taxon>
        <taxon>Boraginaceae</taxon>
        <taxon>Boraginoideae</taxon>
        <taxon>Lithospermeae</taxon>
        <taxon>Lithospermum</taxon>
    </lineage>
</organism>
<keyword evidence="2" id="KW-1185">Reference proteome</keyword>
<evidence type="ECO:0000313" key="1">
    <source>
        <dbReference type="EMBL" id="GAA0179033.1"/>
    </source>
</evidence>
<dbReference type="Proteomes" id="UP001454036">
    <property type="component" value="Unassembled WGS sequence"/>
</dbReference>
<comment type="caution">
    <text evidence="1">The sequence shown here is derived from an EMBL/GenBank/DDBJ whole genome shotgun (WGS) entry which is preliminary data.</text>
</comment>
<gene>
    <name evidence="1" type="ORF">LIER_29920</name>
</gene>
<evidence type="ECO:0000313" key="2">
    <source>
        <dbReference type="Proteomes" id="UP001454036"/>
    </source>
</evidence>